<dbReference type="Gene3D" id="3.30.470.20">
    <property type="entry name" value="ATP-grasp fold, B domain"/>
    <property type="match status" value="1"/>
</dbReference>
<dbReference type="Proteomes" id="UP001597112">
    <property type="component" value="Unassembled WGS sequence"/>
</dbReference>
<evidence type="ECO:0000259" key="1">
    <source>
        <dbReference type="Pfam" id="PF02955"/>
    </source>
</evidence>
<dbReference type="GO" id="GO:0016874">
    <property type="term" value="F:ligase activity"/>
    <property type="evidence" value="ECO:0007669"/>
    <property type="project" value="UniProtKB-KW"/>
</dbReference>
<name>A0ABW3K1B5_9BACT</name>
<dbReference type="PANTHER" id="PTHR39217">
    <property type="match status" value="1"/>
</dbReference>
<gene>
    <name evidence="2" type="ORF">ACFQ21_07805</name>
</gene>
<comment type="caution">
    <text evidence="2">The sequence shown here is derived from an EMBL/GenBank/DDBJ whole genome shotgun (WGS) entry which is preliminary data.</text>
</comment>
<proteinExistence type="predicted"/>
<sequence length="295" mass="34331">MRQQKIAFVCYETEKLSAYAAQEDGMLFDFLQSKGLHVQRVQWHDKNIRWQEFDAVILKSPWDYHNRYNAFMEWLGEVNRLGVQILNPYDVVRWNSDKHYLQQMIDEGFDVIPSVFLEPGKQHDFHSLFGYFKTDQLIVKPCISAGSKQTITVTQQNIDQHTAVIHDMTREESFMVQPFLPQIYEGELSYLFFHGTFSHCILKKPKAGDFRVQLGFGGTTHLQKPTDDAIKSAQVFTDRFAKDCLYARVDGVVINGRFTLMELELIEPMLYFPDAPYGLDKYHAALEELLLLRSV</sequence>
<keyword evidence="2" id="KW-0436">Ligase</keyword>
<dbReference type="InterPro" id="IPR004218">
    <property type="entry name" value="GSHS_ATP-bd"/>
</dbReference>
<dbReference type="Pfam" id="PF02955">
    <property type="entry name" value="GSH-S_ATP"/>
    <property type="match status" value="1"/>
</dbReference>
<dbReference type="Gene3D" id="3.40.50.20">
    <property type="match status" value="1"/>
</dbReference>
<dbReference type="EMBL" id="JBHTKA010000001">
    <property type="protein sequence ID" value="MFD0999206.1"/>
    <property type="molecule type" value="Genomic_DNA"/>
</dbReference>
<dbReference type="SUPFAM" id="SSF56059">
    <property type="entry name" value="Glutathione synthetase ATP-binding domain-like"/>
    <property type="match status" value="1"/>
</dbReference>
<keyword evidence="3" id="KW-1185">Reference proteome</keyword>
<dbReference type="PANTHER" id="PTHR39217:SF1">
    <property type="entry name" value="GLUTATHIONE SYNTHETASE"/>
    <property type="match status" value="1"/>
</dbReference>
<evidence type="ECO:0000313" key="2">
    <source>
        <dbReference type="EMBL" id="MFD0999206.1"/>
    </source>
</evidence>
<organism evidence="2 3">
    <name type="scientific">Ohtaekwangia kribbensis</name>
    <dbReference type="NCBI Taxonomy" id="688913"/>
    <lineage>
        <taxon>Bacteria</taxon>
        <taxon>Pseudomonadati</taxon>
        <taxon>Bacteroidota</taxon>
        <taxon>Cytophagia</taxon>
        <taxon>Cytophagales</taxon>
        <taxon>Fulvivirgaceae</taxon>
        <taxon>Ohtaekwangia</taxon>
    </lineage>
</organism>
<dbReference type="RefSeq" id="WP_377577240.1">
    <property type="nucleotide sequence ID" value="NZ_JBHTKA010000001.1"/>
</dbReference>
<reference evidence="3" key="1">
    <citation type="journal article" date="2019" name="Int. J. Syst. Evol. Microbiol.">
        <title>The Global Catalogue of Microorganisms (GCM) 10K type strain sequencing project: providing services to taxonomists for standard genome sequencing and annotation.</title>
        <authorList>
            <consortium name="The Broad Institute Genomics Platform"/>
            <consortium name="The Broad Institute Genome Sequencing Center for Infectious Disease"/>
            <person name="Wu L."/>
            <person name="Ma J."/>
        </authorList>
    </citation>
    <scope>NUCLEOTIDE SEQUENCE [LARGE SCALE GENOMIC DNA]</scope>
    <source>
        <strain evidence="3">CCUG 58938</strain>
    </source>
</reference>
<feature type="domain" description="Prokaryotic glutathione synthetase ATP-binding" evidence="1">
    <location>
        <begin position="134"/>
        <end position="246"/>
    </location>
</feature>
<evidence type="ECO:0000313" key="3">
    <source>
        <dbReference type="Proteomes" id="UP001597112"/>
    </source>
</evidence>
<dbReference type="Gene3D" id="3.30.1490.20">
    <property type="entry name" value="ATP-grasp fold, A domain"/>
    <property type="match status" value="1"/>
</dbReference>
<protein>
    <submittedName>
        <fullName evidence="2">RimK family alpha-L-glutamate ligase</fullName>
    </submittedName>
</protein>
<accession>A0ABW3K1B5</accession>
<dbReference type="InterPro" id="IPR053191">
    <property type="entry name" value="DcsG_Biosynth_Enzyme"/>
</dbReference>
<dbReference type="InterPro" id="IPR013815">
    <property type="entry name" value="ATP_grasp_subdomain_1"/>
</dbReference>